<dbReference type="PANTHER" id="PTHR11839">
    <property type="entry name" value="UDP/ADP-SUGAR PYROPHOSPHATASE"/>
    <property type="match status" value="1"/>
</dbReference>
<name>A0ABW2Y375_9BIFI</name>
<dbReference type="Proteomes" id="UP001597036">
    <property type="component" value="Unassembled WGS sequence"/>
</dbReference>
<evidence type="ECO:0000256" key="1">
    <source>
        <dbReference type="ARBA" id="ARBA00001946"/>
    </source>
</evidence>
<dbReference type="PRINTS" id="PR00502">
    <property type="entry name" value="NUDIXFAMILY"/>
</dbReference>
<dbReference type="PANTHER" id="PTHR11839:SF18">
    <property type="entry name" value="NUDIX HYDROLASE DOMAIN-CONTAINING PROTEIN"/>
    <property type="match status" value="1"/>
</dbReference>
<proteinExistence type="predicted"/>
<feature type="domain" description="Nudix hydrolase" evidence="3">
    <location>
        <begin position="52"/>
        <end position="186"/>
    </location>
</feature>
<protein>
    <submittedName>
        <fullName evidence="4">NUDIX domain-containing protein</fullName>
    </submittedName>
</protein>
<dbReference type="InterPro" id="IPR020476">
    <property type="entry name" value="Nudix_hydrolase"/>
</dbReference>
<keyword evidence="2" id="KW-0378">Hydrolase</keyword>
<evidence type="ECO:0000313" key="4">
    <source>
        <dbReference type="EMBL" id="MFD0704191.1"/>
    </source>
</evidence>
<accession>A0ABW2Y375</accession>
<sequence length="195" mass="21828">MKNISISANPMEVPSRFLHTYNIDVALDNGKKNVYTIATRNVVKCLEDLPRETGDAVAVIVRSVGDDQMLVIRQYRPAVNGYIWEFPAGLIDPDDTSFEAAALRELKEETGYDAVSVDEIIPPTYTSAGFSNESVAFVYVTADPLQEDAQQQLEETEDITIRWVNRKEAAALIRGEEGVLDQRCALALREFVREK</sequence>
<dbReference type="SUPFAM" id="SSF55811">
    <property type="entry name" value="Nudix"/>
    <property type="match status" value="1"/>
</dbReference>
<dbReference type="PROSITE" id="PS51462">
    <property type="entry name" value="NUDIX"/>
    <property type="match status" value="1"/>
</dbReference>
<organism evidence="4 5">
    <name type="scientific">Alloscardovia venturai</name>
    <dbReference type="NCBI Taxonomy" id="1769421"/>
    <lineage>
        <taxon>Bacteria</taxon>
        <taxon>Bacillati</taxon>
        <taxon>Actinomycetota</taxon>
        <taxon>Actinomycetes</taxon>
        <taxon>Bifidobacteriales</taxon>
        <taxon>Bifidobacteriaceae</taxon>
        <taxon>Alloscardovia</taxon>
    </lineage>
</organism>
<reference evidence="5" key="1">
    <citation type="journal article" date="2019" name="Int. J. Syst. Evol. Microbiol.">
        <title>The Global Catalogue of Microorganisms (GCM) 10K type strain sequencing project: providing services to taxonomists for standard genome sequencing and annotation.</title>
        <authorList>
            <consortium name="The Broad Institute Genomics Platform"/>
            <consortium name="The Broad Institute Genome Sequencing Center for Infectious Disease"/>
            <person name="Wu L."/>
            <person name="Ma J."/>
        </authorList>
    </citation>
    <scope>NUCLEOTIDE SEQUENCE [LARGE SCALE GENOMIC DNA]</scope>
    <source>
        <strain evidence="5">CCM 8604</strain>
    </source>
</reference>
<evidence type="ECO:0000259" key="3">
    <source>
        <dbReference type="PROSITE" id="PS51462"/>
    </source>
</evidence>
<dbReference type="Gene3D" id="3.90.79.10">
    <property type="entry name" value="Nucleoside Triphosphate Pyrophosphohydrolase"/>
    <property type="match status" value="1"/>
</dbReference>
<comment type="caution">
    <text evidence="4">The sequence shown here is derived from an EMBL/GenBank/DDBJ whole genome shotgun (WGS) entry which is preliminary data.</text>
</comment>
<keyword evidence="5" id="KW-1185">Reference proteome</keyword>
<gene>
    <name evidence="4" type="ORF">ACFQY8_00260</name>
</gene>
<comment type="cofactor">
    <cofactor evidence="1">
        <name>Mg(2+)</name>
        <dbReference type="ChEBI" id="CHEBI:18420"/>
    </cofactor>
</comment>
<dbReference type="InterPro" id="IPR015797">
    <property type="entry name" value="NUDIX_hydrolase-like_dom_sf"/>
</dbReference>
<evidence type="ECO:0000256" key="2">
    <source>
        <dbReference type="ARBA" id="ARBA00022801"/>
    </source>
</evidence>
<dbReference type="RefSeq" id="WP_377937499.1">
    <property type="nucleotide sequence ID" value="NZ_JBHTHQ010000005.1"/>
</dbReference>
<dbReference type="Pfam" id="PF00293">
    <property type="entry name" value="NUDIX"/>
    <property type="match status" value="1"/>
</dbReference>
<dbReference type="EMBL" id="JBHTHQ010000005">
    <property type="protein sequence ID" value="MFD0704191.1"/>
    <property type="molecule type" value="Genomic_DNA"/>
</dbReference>
<evidence type="ECO:0000313" key="5">
    <source>
        <dbReference type="Proteomes" id="UP001597036"/>
    </source>
</evidence>
<dbReference type="InterPro" id="IPR000086">
    <property type="entry name" value="NUDIX_hydrolase_dom"/>
</dbReference>